<proteinExistence type="predicted"/>
<organism evidence="2 3">
    <name type="scientific">Acidithiobacillus ferridurans</name>
    <dbReference type="NCBI Taxonomy" id="1232575"/>
    <lineage>
        <taxon>Bacteria</taxon>
        <taxon>Pseudomonadati</taxon>
        <taxon>Pseudomonadota</taxon>
        <taxon>Acidithiobacillia</taxon>
        <taxon>Acidithiobacillales</taxon>
        <taxon>Acidithiobacillaceae</taxon>
        <taxon>Acidithiobacillus</taxon>
    </lineage>
</organism>
<name>A0A2Z6IMY2_ACIFI</name>
<keyword evidence="3" id="KW-1185">Reference proteome</keyword>
<sequence length="145" mass="16320">MPGLTRIDMVQLQEMHYDPVWYSFVIEGLPLTDMMLPNAERAILDIRKLREYTLNPGHLAGGNKARVFASCLGIGQQDAELLRSACLRAILSNEATEKVADSHGKRYQVDFVMQHQGKSAIVRTGWIIRTGEDVPRLTSCYVRTS</sequence>
<gene>
    <name evidence="2" type="ORF">AFERRID_25450</name>
</gene>
<dbReference type="Proteomes" id="UP000280188">
    <property type="component" value="Chromosome"/>
</dbReference>
<dbReference type="InterPro" id="IPR049250">
    <property type="entry name" value="DUF6883"/>
</dbReference>
<evidence type="ECO:0000259" key="1">
    <source>
        <dbReference type="Pfam" id="PF21814"/>
    </source>
</evidence>
<dbReference type="KEGG" id="afj:AFERRID_25450"/>
<evidence type="ECO:0000313" key="2">
    <source>
        <dbReference type="EMBL" id="BBF66327.1"/>
    </source>
</evidence>
<dbReference type="Pfam" id="PF21814">
    <property type="entry name" value="DUF6883"/>
    <property type="match status" value="1"/>
</dbReference>
<reference evidence="2 3" key="1">
    <citation type="journal article" date="2018" name="Microbiol. Resour. Announc.">
        <title>Complete Genome Sequence of Acidithiobacillus ferridurans JCM 18981.</title>
        <authorList>
            <person name="Miyauchi T."/>
            <person name="Kouzuma A."/>
            <person name="Abe T."/>
            <person name="Watanabe K."/>
        </authorList>
    </citation>
    <scope>NUCLEOTIDE SEQUENCE [LARGE SCALE GENOMIC DNA]</scope>
    <source>
        <strain evidence="3">ATCC 33020 / DSM 29468 / JCM 18981 / 11Fe</strain>
    </source>
</reference>
<feature type="domain" description="DUF6883" evidence="1">
    <location>
        <begin position="36"/>
        <end position="143"/>
    </location>
</feature>
<accession>A0A2Z6IMY2</accession>
<evidence type="ECO:0000313" key="3">
    <source>
        <dbReference type="Proteomes" id="UP000280188"/>
    </source>
</evidence>
<dbReference type="EMBL" id="AP018795">
    <property type="protein sequence ID" value="BBF66327.1"/>
    <property type="molecule type" value="Genomic_DNA"/>
</dbReference>
<protein>
    <recommendedName>
        <fullName evidence="1">DUF6883 domain-containing protein</fullName>
    </recommendedName>
</protein>
<dbReference type="RefSeq" id="WP_232027577.1">
    <property type="nucleotide sequence ID" value="NZ_AP018795.1"/>
</dbReference>
<dbReference type="AlphaFoldDB" id="A0A2Z6IMY2"/>